<gene>
    <name evidence="1" type="ORF">Poly51_37030</name>
</gene>
<reference evidence="1 2" key="1">
    <citation type="submission" date="2019-02" db="EMBL/GenBank/DDBJ databases">
        <title>Deep-cultivation of Planctomycetes and their phenomic and genomic characterization uncovers novel biology.</title>
        <authorList>
            <person name="Wiegand S."/>
            <person name="Jogler M."/>
            <person name="Boedeker C."/>
            <person name="Pinto D."/>
            <person name="Vollmers J."/>
            <person name="Rivas-Marin E."/>
            <person name="Kohn T."/>
            <person name="Peeters S.H."/>
            <person name="Heuer A."/>
            <person name="Rast P."/>
            <person name="Oberbeckmann S."/>
            <person name="Bunk B."/>
            <person name="Jeske O."/>
            <person name="Meyerdierks A."/>
            <person name="Storesund J.E."/>
            <person name="Kallscheuer N."/>
            <person name="Luecker S."/>
            <person name="Lage O.M."/>
            <person name="Pohl T."/>
            <person name="Merkel B.J."/>
            <person name="Hornburger P."/>
            <person name="Mueller R.-W."/>
            <person name="Bruemmer F."/>
            <person name="Labrenz M."/>
            <person name="Spormann A.M."/>
            <person name="Op Den Camp H."/>
            <person name="Overmann J."/>
            <person name="Amann R."/>
            <person name="Jetten M.S.M."/>
            <person name="Mascher T."/>
            <person name="Medema M.H."/>
            <person name="Devos D.P."/>
            <person name="Kaster A.-K."/>
            <person name="Ovreas L."/>
            <person name="Rohde M."/>
            <person name="Galperin M.Y."/>
            <person name="Jogler C."/>
        </authorList>
    </citation>
    <scope>NUCLEOTIDE SEQUENCE [LARGE SCALE GENOMIC DNA]</scope>
    <source>
        <strain evidence="1 2">Poly51</strain>
    </source>
</reference>
<comment type="caution">
    <text evidence="1">The sequence shown here is derived from an EMBL/GenBank/DDBJ whole genome shotgun (WGS) entry which is preliminary data.</text>
</comment>
<evidence type="ECO:0000313" key="1">
    <source>
        <dbReference type="EMBL" id="TWU54954.1"/>
    </source>
</evidence>
<sequence>MPMNETKTARANALRPLFRNMDPHKAQEIRQAYYAISDNLGSLSEALEIADLDNGGPAGPLLEEHYIFCELLRKFDESVLGAIL</sequence>
<keyword evidence="2" id="KW-1185">Reference proteome</keyword>
<organism evidence="1 2">
    <name type="scientific">Rubripirellula tenax</name>
    <dbReference type="NCBI Taxonomy" id="2528015"/>
    <lineage>
        <taxon>Bacteria</taxon>
        <taxon>Pseudomonadati</taxon>
        <taxon>Planctomycetota</taxon>
        <taxon>Planctomycetia</taxon>
        <taxon>Pirellulales</taxon>
        <taxon>Pirellulaceae</taxon>
        <taxon>Rubripirellula</taxon>
    </lineage>
</organism>
<dbReference type="Proteomes" id="UP000318288">
    <property type="component" value="Unassembled WGS sequence"/>
</dbReference>
<dbReference type="OrthoDB" id="290163at2"/>
<protein>
    <submittedName>
        <fullName evidence="1">Uncharacterized protein</fullName>
    </submittedName>
</protein>
<evidence type="ECO:0000313" key="2">
    <source>
        <dbReference type="Proteomes" id="UP000318288"/>
    </source>
</evidence>
<name>A0A5C6F2Z8_9BACT</name>
<proteinExistence type="predicted"/>
<dbReference type="AlphaFoldDB" id="A0A5C6F2Z8"/>
<dbReference type="EMBL" id="SJPW01000004">
    <property type="protein sequence ID" value="TWU54954.1"/>
    <property type="molecule type" value="Genomic_DNA"/>
</dbReference>
<accession>A0A5C6F2Z8</accession>